<protein>
    <submittedName>
        <fullName evidence="2">SdpI family protein</fullName>
    </submittedName>
</protein>
<keyword evidence="3" id="KW-1185">Reference proteome</keyword>
<name>A0ABU8FJP0_9BACI</name>
<dbReference type="EMBL" id="JBAWSX010000010">
    <property type="protein sequence ID" value="MEI4802897.1"/>
    <property type="molecule type" value="Genomic_DNA"/>
</dbReference>
<organism evidence="2 3">
    <name type="scientific">Bacillus bruguierae</name>
    <dbReference type="NCBI Taxonomy" id="3127667"/>
    <lineage>
        <taxon>Bacteria</taxon>
        <taxon>Bacillati</taxon>
        <taxon>Bacillota</taxon>
        <taxon>Bacilli</taxon>
        <taxon>Bacillales</taxon>
        <taxon>Bacillaceae</taxon>
        <taxon>Bacillus</taxon>
    </lineage>
</organism>
<keyword evidence="1" id="KW-0472">Membrane</keyword>
<proteinExistence type="predicted"/>
<keyword evidence="1" id="KW-0812">Transmembrane</keyword>
<evidence type="ECO:0000256" key="1">
    <source>
        <dbReference type="SAM" id="Phobius"/>
    </source>
</evidence>
<feature type="transmembrane region" description="Helical" evidence="1">
    <location>
        <begin position="65"/>
        <end position="80"/>
    </location>
</feature>
<feature type="transmembrane region" description="Helical" evidence="1">
    <location>
        <begin position="86"/>
        <end position="104"/>
    </location>
</feature>
<evidence type="ECO:0000313" key="3">
    <source>
        <dbReference type="Proteomes" id="UP001372526"/>
    </source>
</evidence>
<accession>A0ABU8FJP0</accession>
<dbReference type="InterPro" id="IPR025962">
    <property type="entry name" value="SdpI/YhfL"/>
</dbReference>
<reference evidence="2 3" key="1">
    <citation type="submission" date="2024-01" db="EMBL/GenBank/DDBJ databases">
        <title>Seven novel Bacillus-like species.</title>
        <authorList>
            <person name="Liu G."/>
        </authorList>
    </citation>
    <scope>NUCLEOTIDE SEQUENCE [LARGE SCALE GENOMIC DNA]</scope>
    <source>
        <strain evidence="2 3">FJAT-51639</strain>
    </source>
</reference>
<evidence type="ECO:0000313" key="2">
    <source>
        <dbReference type="EMBL" id="MEI4802897.1"/>
    </source>
</evidence>
<sequence>MVYMLVNIGISLLIGIIFILSALLLKKYPTTDINAAFGYRTRRSMKNIELWQAGNKYSAEIMRKNGFLMILIGSIISLTFRYPQTIIALIALMILLIIIMFVRVETKLKVMEK</sequence>
<keyword evidence="1" id="KW-1133">Transmembrane helix</keyword>
<dbReference type="RefSeq" id="WP_336473345.1">
    <property type="nucleotide sequence ID" value="NZ_JBAWSX010000010.1"/>
</dbReference>
<gene>
    <name evidence="2" type="ORF">WAZ07_16575</name>
</gene>
<dbReference type="Pfam" id="PF13630">
    <property type="entry name" value="SdpI"/>
    <property type="match status" value="1"/>
</dbReference>
<feature type="transmembrane region" description="Helical" evidence="1">
    <location>
        <begin position="6"/>
        <end position="25"/>
    </location>
</feature>
<comment type="caution">
    <text evidence="2">The sequence shown here is derived from an EMBL/GenBank/DDBJ whole genome shotgun (WGS) entry which is preliminary data.</text>
</comment>
<dbReference type="Proteomes" id="UP001372526">
    <property type="component" value="Unassembled WGS sequence"/>
</dbReference>